<accession>A0A399T6S8</accession>
<proteinExistence type="predicted"/>
<dbReference type="PANTHER" id="PTHR35038">
    <property type="entry name" value="DISSIMILATORY SULFITE REDUCTASE SIRA"/>
    <property type="match status" value="1"/>
</dbReference>
<dbReference type="AlphaFoldDB" id="A0A399T6S8"/>
<dbReference type="Proteomes" id="UP000265926">
    <property type="component" value="Unassembled WGS sequence"/>
</dbReference>
<dbReference type="GO" id="GO:0046872">
    <property type="term" value="F:metal ion binding"/>
    <property type="evidence" value="ECO:0007669"/>
    <property type="project" value="UniProtKB-KW"/>
</dbReference>
<evidence type="ECO:0000256" key="6">
    <source>
        <dbReference type="ARBA" id="ARBA00022729"/>
    </source>
</evidence>
<keyword evidence="7" id="KW-0249">Electron transport</keyword>
<keyword evidence="3" id="KW-0813">Transport</keyword>
<evidence type="ECO:0000256" key="10">
    <source>
        <dbReference type="SAM" id="SignalP"/>
    </source>
</evidence>
<feature type="signal peptide" evidence="10">
    <location>
        <begin position="1"/>
        <end position="22"/>
    </location>
</feature>
<comment type="cofactor">
    <cofactor evidence="1">
        <name>heme c</name>
        <dbReference type="ChEBI" id="CHEBI:61717"/>
    </cofactor>
</comment>
<dbReference type="InterPro" id="IPR012286">
    <property type="entry name" value="Tetrahaem_cytochrome"/>
</dbReference>
<evidence type="ECO:0000313" key="13">
    <source>
        <dbReference type="Proteomes" id="UP000265926"/>
    </source>
</evidence>
<gene>
    <name evidence="12" type="ORF">D1614_01940</name>
</gene>
<dbReference type="GO" id="GO:0030313">
    <property type="term" value="C:cell envelope"/>
    <property type="evidence" value="ECO:0007669"/>
    <property type="project" value="UniProtKB-SubCell"/>
</dbReference>
<dbReference type="InterPro" id="IPR051829">
    <property type="entry name" value="Multiheme_Cytochr_ET"/>
</dbReference>
<evidence type="ECO:0000259" key="11">
    <source>
        <dbReference type="Pfam" id="PF14537"/>
    </source>
</evidence>
<evidence type="ECO:0000256" key="1">
    <source>
        <dbReference type="ARBA" id="ARBA00001926"/>
    </source>
</evidence>
<keyword evidence="9" id="KW-0812">Transmembrane</keyword>
<feature type="chain" id="PRO_5017272698" description="Tetrahaem cytochrome domain-containing protein" evidence="10">
    <location>
        <begin position="23"/>
        <end position="312"/>
    </location>
</feature>
<protein>
    <recommendedName>
        <fullName evidence="11">Tetrahaem cytochrome domain-containing protein</fullName>
    </recommendedName>
</protein>
<evidence type="ECO:0000256" key="2">
    <source>
        <dbReference type="ARBA" id="ARBA00004196"/>
    </source>
</evidence>
<comment type="caution">
    <text evidence="12">The sequence shown here is derived from an EMBL/GenBank/DDBJ whole genome shotgun (WGS) entry which is preliminary data.</text>
</comment>
<dbReference type="OrthoDB" id="9814800at2"/>
<evidence type="ECO:0000256" key="5">
    <source>
        <dbReference type="ARBA" id="ARBA00022723"/>
    </source>
</evidence>
<keyword evidence="9" id="KW-0472">Membrane</keyword>
<evidence type="ECO:0000256" key="8">
    <source>
        <dbReference type="ARBA" id="ARBA00023004"/>
    </source>
</evidence>
<evidence type="ECO:0000256" key="3">
    <source>
        <dbReference type="ARBA" id="ARBA00022448"/>
    </source>
</evidence>
<keyword evidence="4" id="KW-0349">Heme</keyword>
<reference evidence="12 13" key="1">
    <citation type="submission" date="2018-08" db="EMBL/GenBank/DDBJ databases">
        <title>Pallidiluteibacterium maritimus gen. nov., sp. nov., isolated from coastal sediment.</title>
        <authorList>
            <person name="Zhou L.Y."/>
        </authorList>
    </citation>
    <scope>NUCLEOTIDE SEQUENCE [LARGE SCALE GENOMIC DNA]</scope>
    <source>
        <strain evidence="12 13">XSD2</strain>
    </source>
</reference>
<dbReference type="Pfam" id="PF14537">
    <property type="entry name" value="Cytochrom_c3_2"/>
    <property type="match status" value="1"/>
</dbReference>
<dbReference type="PANTHER" id="PTHR35038:SF10">
    <property type="entry name" value="HIGH-MOLECULAR-WEIGHT CYTOCHROME C"/>
    <property type="match status" value="1"/>
</dbReference>
<evidence type="ECO:0000256" key="9">
    <source>
        <dbReference type="SAM" id="Phobius"/>
    </source>
</evidence>
<dbReference type="InterPro" id="IPR036280">
    <property type="entry name" value="Multihaem_cyt_sf"/>
</dbReference>
<dbReference type="SUPFAM" id="SSF48695">
    <property type="entry name" value="Multiheme cytochromes"/>
    <property type="match status" value="1"/>
</dbReference>
<sequence length="312" mass="35814">MKVSLSILLFFLCLSSSVRTQAQYYDTPKEHDCLKCHSQQTYSFHNELMGTDDKKLMNPYYIIDTLGLREGVHKQFDCTDCHSYDYTTYPHNANLKLEPLATCLDCHGGDESFASYQFDKIQEEFQKSVHYQAYGDNFTCAKCHSQHTYTATARNSNSILEIVDYSNKMCLSCHNDMRRYGLVSGQENPALIDVHSWLPNQELHFKHVRCIECHTAVEDDLMVSHNIRAKEEAVRRCAECHSENSLLKASLYKYQNLQERAEDGSIIGVLSNENYVIGSHQIPILRTISLLIFFAALGGIIIHGIFRIIYKK</sequence>
<dbReference type="EMBL" id="QWGR01000001">
    <property type="protein sequence ID" value="RIJ50714.1"/>
    <property type="molecule type" value="Genomic_DNA"/>
</dbReference>
<name>A0A399T6S8_9BACT</name>
<keyword evidence="8" id="KW-0408">Iron</keyword>
<dbReference type="Gene3D" id="1.10.1130.10">
    <property type="entry name" value="Flavocytochrome C3, Chain A"/>
    <property type="match status" value="2"/>
</dbReference>
<evidence type="ECO:0000313" key="12">
    <source>
        <dbReference type="EMBL" id="RIJ50714.1"/>
    </source>
</evidence>
<evidence type="ECO:0000256" key="7">
    <source>
        <dbReference type="ARBA" id="ARBA00022982"/>
    </source>
</evidence>
<feature type="domain" description="Tetrahaem cytochrome" evidence="11">
    <location>
        <begin position="73"/>
        <end position="149"/>
    </location>
</feature>
<feature type="transmembrane region" description="Helical" evidence="9">
    <location>
        <begin position="288"/>
        <end position="310"/>
    </location>
</feature>
<keyword evidence="9" id="KW-1133">Transmembrane helix</keyword>
<organism evidence="12 13">
    <name type="scientific">Maribellus luteus</name>
    <dbReference type="NCBI Taxonomy" id="2305463"/>
    <lineage>
        <taxon>Bacteria</taxon>
        <taxon>Pseudomonadati</taxon>
        <taxon>Bacteroidota</taxon>
        <taxon>Bacteroidia</taxon>
        <taxon>Marinilabiliales</taxon>
        <taxon>Prolixibacteraceae</taxon>
        <taxon>Maribellus</taxon>
    </lineage>
</organism>
<keyword evidence="5" id="KW-0479">Metal-binding</keyword>
<keyword evidence="13" id="KW-1185">Reference proteome</keyword>
<comment type="subcellular location">
    <subcellularLocation>
        <location evidence="2">Cell envelope</location>
    </subcellularLocation>
</comment>
<evidence type="ECO:0000256" key="4">
    <source>
        <dbReference type="ARBA" id="ARBA00022617"/>
    </source>
</evidence>
<keyword evidence="6 10" id="KW-0732">Signal</keyword>